<evidence type="ECO:0000256" key="3">
    <source>
        <dbReference type="ARBA" id="ARBA00022960"/>
    </source>
</evidence>
<dbReference type="Pfam" id="PF04085">
    <property type="entry name" value="MreC"/>
    <property type="match status" value="1"/>
</dbReference>
<organism evidence="7 8">
    <name type="scientific">Derxia gummosa DSM 723</name>
    <dbReference type="NCBI Taxonomy" id="1121388"/>
    <lineage>
        <taxon>Bacteria</taxon>
        <taxon>Pseudomonadati</taxon>
        <taxon>Pseudomonadota</taxon>
        <taxon>Betaproteobacteria</taxon>
        <taxon>Burkholderiales</taxon>
        <taxon>Alcaligenaceae</taxon>
        <taxon>Derxia</taxon>
    </lineage>
</organism>
<reference evidence="8" key="1">
    <citation type="submission" date="2025-08" db="UniProtKB">
        <authorList>
            <consortium name="RefSeq"/>
        </authorList>
    </citation>
    <scope>IDENTIFICATION</scope>
</reference>
<keyword evidence="3" id="KW-0133">Cell shape</keyword>
<proteinExistence type="inferred from homology"/>
<dbReference type="AlphaFoldDB" id="A0A8B6X2Y1"/>
<feature type="domain" description="Rod shape-determining protein MreC beta-barrel core" evidence="6">
    <location>
        <begin position="130"/>
        <end position="273"/>
    </location>
</feature>
<feature type="compositionally biased region" description="Basic and acidic residues" evidence="5">
    <location>
        <begin position="307"/>
        <end position="318"/>
    </location>
</feature>
<keyword evidence="7" id="KW-1185">Reference proteome</keyword>
<evidence type="ECO:0000313" key="7">
    <source>
        <dbReference type="Proteomes" id="UP000675920"/>
    </source>
</evidence>
<dbReference type="GO" id="GO:0005886">
    <property type="term" value="C:plasma membrane"/>
    <property type="evidence" value="ECO:0007669"/>
    <property type="project" value="TreeGrafter"/>
</dbReference>
<dbReference type="InterPro" id="IPR042175">
    <property type="entry name" value="Cell/Rod_MreC_2"/>
</dbReference>
<name>A0A8B6X2Y1_9BURK</name>
<evidence type="ECO:0000256" key="4">
    <source>
        <dbReference type="ARBA" id="ARBA00032089"/>
    </source>
</evidence>
<dbReference type="InterPro" id="IPR055342">
    <property type="entry name" value="MreC_beta-barrel_core"/>
</dbReference>
<dbReference type="PANTHER" id="PTHR34138">
    <property type="entry name" value="CELL SHAPE-DETERMINING PROTEIN MREC"/>
    <property type="match status" value="1"/>
</dbReference>
<evidence type="ECO:0000259" key="6">
    <source>
        <dbReference type="Pfam" id="PF04085"/>
    </source>
</evidence>
<evidence type="ECO:0000313" key="8">
    <source>
        <dbReference type="RefSeq" id="WP_028310694.1"/>
    </source>
</evidence>
<dbReference type="RefSeq" id="WP_028310694.1">
    <property type="nucleotide sequence ID" value="NZ_AXWS01000007.1"/>
</dbReference>
<evidence type="ECO:0000256" key="1">
    <source>
        <dbReference type="ARBA" id="ARBA00009369"/>
    </source>
</evidence>
<comment type="similarity">
    <text evidence="1">Belongs to the MreC family.</text>
</comment>
<dbReference type="InterPro" id="IPR042177">
    <property type="entry name" value="Cell/Rod_1"/>
</dbReference>
<dbReference type="Gene3D" id="2.40.10.340">
    <property type="entry name" value="Rod shape-determining protein MreC, domain 1"/>
    <property type="match status" value="1"/>
</dbReference>
<dbReference type="InterPro" id="IPR007221">
    <property type="entry name" value="MreC"/>
</dbReference>
<feature type="region of interest" description="Disordered" evidence="5">
    <location>
        <begin position="283"/>
        <end position="363"/>
    </location>
</feature>
<accession>A0A8B6X2Y1</accession>
<feature type="compositionally biased region" description="Low complexity" evidence="5">
    <location>
        <begin position="319"/>
        <end position="363"/>
    </location>
</feature>
<dbReference type="Gene3D" id="2.40.10.350">
    <property type="entry name" value="Rod shape-determining protein MreC, domain 2"/>
    <property type="match status" value="1"/>
</dbReference>
<dbReference type="GO" id="GO:0008360">
    <property type="term" value="P:regulation of cell shape"/>
    <property type="evidence" value="ECO:0007669"/>
    <property type="project" value="UniProtKB-KW"/>
</dbReference>
<dbReference type="NCBIfam" id="TIGR00219">
    <property type="entry name" value="mreC"/>
    <property type="match status" value="1"/>
</dbReference>
<evidence type="ECO:0000256" key="5">
    <source>
        <dbReference type="SAM" id="MobiDB-lite"/>
    </source>
</evidence>
<dbReference type="PANTHER" id="PTHR34138:SF1">
    <property type="entry name" value="CELL SHAPE-DETERMINING PROTEIN MREC"/>
    <property type="match status" value="1"/>
</dbReference>
<evidence type="ECO:0000256" key="2">
    <source>
        <dbReference type="ARBA" id="ARBA00013855"/>
    </source>
</evidence>
<dbReference type="Proteomes" id="UP000675920">
    <property type="component" value="Unplaced"/>
</dbReference>
<gene>
    <name evidence="8" type="primary">mreC</name>
</gene>
<sequence>MDLQPPPFFRQGPSALARLIFFAGLSITLIVVDARMHTLEALRVAVGTTLYPLQRGALWPTEVARTVIGHFEEVATLRSQNEQLRLQRLADATQLLQMEELSAENTRLRALVDARARAGIATLMVEALYDTRDPFAPRVVIDRGSQAGVKVAEPVIDESGLVGQVVRTFPFTSEIALATDRDQTTPVQLRRTGLRTLAQGGEEPGTIELRFLAANADVQEGDQLVTSGLDGVYPAGLPVAKVRTVDRTADPTFARIIADPIARIRGASMLLVLRVEAQLPEGSDPNAAAVLPPSAKSAPADAGKPAEAPREAAKEAAKEAAMAPGKGVPEVRSAGGKDAARAAPRPASPAPAAVSPAPAGARP</sequence>
<dbReference type="OrthoDB" id="9808025at2"/>
<protein>
    <recommendedName>
        <fullName evidence="2">Cell shape-determining protein MreC</fullName>
    </recommendedName>
    <alternativeName>
        <fullName evidence="4">Cell shape protein MreC</fullName>
    </alternativeName>
</protein>